<name>A0AB39SAM2_9ACTN</name>
<dbReference type="SUPFAM" id="SSF52540">
    <property type="entry name" value="P-loop containing nucleoside triphosphate hydrolases"/>
    <property type="match status" value="1"/>
</dbReference>
<dbReference type="EMBL" id="CP163440">
    <property type="protein sequence ID" value="XDQ65400.1"/>
    <property type="molecule type" value="Genomic_DNA"/>
</dbReference>
<accession>A0AB39SAM2</accession>
<dbReference type="RefSeq" id="WP_369262093.1">
    <property type="nucleotide sequence ID" value="NZ_CP163440.1"/>
</dbReference>
<dbReference type="AlphaFoldDB" id="A0AB39SAM2"/>
<dbReference type="Gene3D" id="3.40.50.300">
    <property type="entry name" value="P-loop containing nucleotide triphosphate hydrolases"/>
    <property type="match status" value="1"/>
</dbReference>
<reference evidence="1" key="1">
    <citation type="submission" date="2024-07" db="EMBL/GenBank/DDBJ databases">
        <authorList>
            <person name="Yu S.T."/>
        </authorList>
    </citation>
    <scope>NUCLEOTIDE SEQUENCE</scope>
    <source>
        <strain evidence="1">R35</strain>
    </source>
</reference>
<sequence length="142" mass="14927">MDEGVRIEVGRDVAGQIAVGHHLIQLSGAHSSVTLIQREQLPRPVPREDMTLLPRPAQDIIGREEEAADVVRAVAGGGPVQLYGAAGIGKSTLLRRVAHRPAEDGERVVYLHATGRESGDAVCPRSPGPCTASCSGGWSPVP</sequence>
<dbReference type="InterPro" id="IPR027417">
    <property type="entry name" value="P-loop_NTPase"/>
</dbReference>
<evidence type="ECO:0008006" key="2">
    <source>
        <dbReference type="Google" id="ProtNLM"/>
    </source>
</evidence>
<protein>
    <recommendedName>
        <fullName evidence="2">Orc1-like AAA ATPase domain-containing protein</fullName>
    </recommendedName>
</protein>
<proteinExistence type="predicted"/>
<organism evidence="1">
    <name type="scientific">Streptomyces sp. R35</name>
    <dbReference type="NCBI Taxonomy" id="3238630"/>
    <lineage>
        <taxon>Bacteria</taxon>
        <taxon>Bacillati</taxon>
        <taxon>Actinomycetota</taxon>
        <taxon>Actinomycetes</taxon>
        <taxon>Kitasatosporales</taxon>
        <taxon>Streptomycetaceae</taxon>
        <taxon>Streptomyces</taxon>
    </lineage>
</organism>
<gene>
    <name evidence="1" type="ORF">AB5J50_33725</name>
</gene>
<evidence type="ECO:0000313" key="1">
    <source>
        <dbReference type="EMBL" id="XDQ65400.1"/>
    </source>
</evidence>